<keyword evidence="4" id="KW-1185">Reference proteome</keyword>
<protein>
    <submittedName>
        <fullName evidence="3">T9SS type A sorting domain-containing protein</fullName>
    </submittedName>
</protein>
<reference evidence="4" key="1">
    <citation type="journal article" date="2019" name="Int. J. Syst. Evol. Microbiol.">
        <title>The Global Catalogue of Microorganisms (GCM) 10K type strain sequencing project: providing services to taxonomists for standard genome sequencing and annotation.</title>
        <authorList>
            <consortium name="The Broad Institute Genomics Platform"/>
            <consortium name="The Broad Institute Genome Sequencing Center for Infectious Disease"/>
            <person name="Wu L."/>
            <person name="Ma J."/>
        </authorList>
    </citation>
    <scope>NUCLEOTIDE SEQUENCE [LARGE SCALE GENOMIC DNA]</scope>
    <source>
        <strain evidence="4">CGMCC 4.1782</strain>
    </source>
</reference>
<accession>A0ABW5CUV4</accession>
<dbReference type="Proteomes" id="UP001597374">
    <property type="component" value="Unassembled WGS sequence"/>
</dbReference>
<gene>
    <name evidence="3" type="ORF">ACFSKP_04880</name>
</gene>
<proteinExistence type="predicted"/>
<dbReference type="RefSeq" id="WP_250428908.1">
    <property type="nucleotide sequence ID" value="NZ_JALPRR010000002.1"/>
</dbReference>
<dbReference type="NCBIfam" id="TIGR04183">
    <property type="entry name" value="Por_Secre_tail"/>
    <property type="match status" value="1"/>
</dbReference>
<feature type="chain" id="PRO_5045851564" evidence="1">
    <location>
        <begin position="21"/>
        <end position="607"/>
    </location>
</feature>
<dbReference type="EMBL" id="JBHUIM010000001">
    <property type="protein sequence ID" value="MFD2245578.1"/>
    <property type="molecule type" value="Genomic_DNA"/>
</dbReference>
<sequence>MKKELVLTLTCLWLCVGAMAQVVLSPLPYNTQAAQPSVQSINASKRLAQEPLPLPFFDDFATVTSSSPDPARWVNSGVYINNRFAVKPVTRNVATFDGLNANGAPYAPNSVGRGPADTLTSQPITLGGLAPSDSVYLSFYWQSGGLGDVPDRTTDNTAFLQLQFKDASGNWVPVWTQPGVGNVTEFAQVIVPVQDARFFHNDFQFRFRSEGERSGMLDVWNLDYVELDRNRRKGQNTNRDIAISQTITPLLKSYTAMPYRQFLQDPAANLREEVLTTVNNLGTLPGAINWRGFIKKSGAPADTFLRDQGLVPALAQQFEIKGNTRVTNLNLTQEAFVLEHGLVLDTREPNALQRANDSTIRKTEFSDYFAYDDGTAEQSLSFPASGNSQLAQRFDLNLPDQIRAFRVHFLRLRNDLSNTSLTFRIWEDNNGVPGRILHEQSFKIQYTEWRNTFYEVELTKPVFVNGSFYIGWSQPGSLYANVGFDLNENAAGKLYLWTTLNGWRQDSSAKGAVMMRPVMTGEALAADEELNTEQVQVYPNPSAGDLYISGTYKKLSLYDVTGRVVLTQSYTGINEPVSLHHLARGLYTLRIETRTTVLTKKIILNKL</sequence>
<feature type="domain" description="Secretion system C-terminal sorting" evidence="2">
    <location>
        <begin position="537"/>
        <end position="603"/>
    </location>
</feature>
<evidence type="ECO:0000313" key="3">
    <source>
        <dbReference type="EMBL" id="MFD2245578.1"/>
    </source>
</evidence>
<dbReference type="InterPro" id="IPR026444">
    <property type="entry name" value="Secre_tail"/>
</dbReference>
<evidence type="ECO:0000259" key="2">
    <source>
        <dbReference type="Pfam" id="PF18962"/>
    </source>
</evidence>
<comment type="caution">
    <text evidence="3">The sequence shown here is derived from an EMBL/GenBank/DDBJ whole genome shotgun (WGS) entry which is preliminary data.</text>
</comment>
<keyword evidence="1" id="KW-0732">Signal</keyword>
<dbReference type="Pfam" id="PF18962">
    <property type="entry name" value="Por_Secre_tail"/>
    <property type="match status" value="1"/>
</dbReference>
<feature type="signal peptide" evidence="1">
    <location>
        <begin position="1"/>
        <end position="20"/>
    </location>
</feature>
<evidence type="ECO:0000313" key="4">
    <source>
        <dbReference type="Proteomes" id="UP001597374"/>
    </source>
</evidence>
<name>A0ABW5CUV4_9BACT</name>
<organism evidence="3 4">
    <name type="scientific">Pontibacter ruber</name>
    <dbReference type="NCBI Taxonomy" id="1343895"/>
    <lineage>
        <taxon>Bacteria</taxon>
        <taxon>Pseudomonadati</taxon>
        <taxon>Bacteroidota</taxon>
        <taxon>Cytophagia</taxon>
        <taxon>Cytophagales</taxon>
        <taxon>Hymenobacteraceae</taxon>
        <taxon>Pontibacter</taxon>
    </lineage>
</organism>
<evidence type="ECO:0000256" key="1">
    <source>
        <dbReference type="SAM" id="SignalP"/>
    </source>
</evidence>